<name>A0A9D4QKL1_DREPO</name>
<dbReference type="Proteomes" id="UP000828390">
    <property type="component" value="Unassembled WGS sequence"/>
</dbReference>
<gene>
    <name evidence="1" type="ORF">DPMN_108128</name>
</gene>
<proteinExistence type="predicted"/>
<accession>A0A9D4QKL1</accession>
<reference evidence="1" key="2">
    <citation type="submission" date="2020-11" db="EMBL/GenBank/DDBJ databases">
        <authorList>
            <person name="McCartney M.A."/>
            <person name="Auch B."/>
            <person name="Kono T."/>
            <person name="Mallez S."/>
            <person name="Becker A."/>
            <person name="Gohl D.M."/>
            <person name="Silverstein K.A.T."/>
            <person name="Koren S."/>
            <person name="Bechman K.B."/>
            <person name="Herman A."/>
            <person name="Abrahante J.E."/>
            <person name="Garbe J."/>
        </authorList>
    </citation>
    <scope>NUCLEOTIDE SEQUENCE</scope>
    <source>
        <strain evidence="1">Duluth1</strain>
        <tissue evidence="1">Whole animal</tissue>
    </source>
</reference>
<comment type="caution">
    <text evidence="1">The sequence shown here is derived from an EMBL/GenBank/DDBJ whole genome shotgun (WGS) entry which is preliminary data.</text>
</comment>
<organism evidence="1 2">
    <name type="scientific">Dreissena polymorpha</name>
    <name type="common">Zebra mussel</name>
    <name type="synonym">Mytilus polymorpha</name>
    <dbReference type="NCBI Taxonomy" id="45954"/>
    <lineage>
        <taxon>Eukaryota</taxon>
        <taxon>Metazoa</taxon>
        <taxon>Spiralia</taxon>
        <taxon>Lophotrochozoa</taxon>
        <taxon>Mollusca</taxon>
        <taxon>Bivalvia</taxon>
        <taxon>Autobranchia</taxon>
        <taxon>Heteroconchia</taxon>
        <taxon>Euheterodonta</taxon>
        <taxon>Imparidentia</taxon>
        <taxon>Neoheterodontei</taxon>
        <taxon>Myida</taxon>
        <taxon>Dreissenoidea</taxon>
        <taxon>Dreissenidae</taxon>
        <taxon>Dreissena</taxon>
    </lineage>
</organism>
<evidence type="ECO:0000313" key="1">
    <source>
        <dbReference type="EMBL" id="KAH3834793.1"/>
    </source>
</evidence>
<dbReference type="Pfam" id="PF13650">
    <property type="entry name" value="Asp_protease_2"/>
    <property type="match status" value="1"/>
</dbReference>
<keyword evidence="2" id="KW-1185">Reference proteome</keyword>
<reference evidence="1" key="1">
    <citation type="journal article" date="2019" name="bioRxiv">
        <title>The Genome of the Zebra Mussel, Dreissena polymorpha: A Resource for Invasive Species Research.</title>
        <authorList>
            <person name="McCartney M.A."/>
            <person name="Auch B."/>
            <person name="Kono T."/>
            <person name="Mallez S."/>
            <person name="Zhang Y."/>
            <person name="Obille A."/>
            <person name="Becker A."/>
            <person name="Abrahante J.E."/>
            <person name="Garbe J."/>
            <person name="Badalamenti J.P."/>
            <person name="Herman A."/>
            <person name="Mangelson H."/>
            <person name="Liachko I."/>
            <person name="Sullivan S."/>
            <person name="Sone E.D."/>
            <person name="Koren S."/>
            <person name="Silverstein K.A.T."/>
            <person name="Beckman K.B."/>
            <person name="Gohl D.M."/>
        </authorList>
    </citation>
    <scope>NUCLEOTIDE SEQUENCE</scope>
    <source>
        <strain evidence="1">Duluth1</strain>
        <tissue evidence="1">Whole animal</tissue>
    </source>
</reference>
<protein>
    <submittedName>
        <fullName evidence="1">Uncharacterized protein</fullName>
    </submittedName>
</protein>
<dbReference type="EMBL" id="JAIWYP010000004">
    <property type="protein sequence ID" value="KAH3834793.1"/>
    <property type="molecule type" value="Genomic_DNA"/>
</dbReference>
<dbReference type="SUPFAM" id="SSF50630">
    <property type="entry name" value="Acid proteases"/>
    <property type="match status" value="1"/>
</dbReference>
<sequence>MKVQVGDIVVNKVVDSAAEVSIISDKIYKSMKHPPPKLRDVKLLTAGRKLSMHGSIVGPVKLKIGNCWYKENLYVAPIDTDMLLGFDILVNRGKAILNMAEAILIFDGQVLSLDMGSTDGHRQIAEVRVGKRRVVPPNSVMMVKCQMPKSETDYVVESFGNSKLLVPRVVLSAGSDPVL</sequence>
<dbReference type="CDD" id="cd00303">
    <property type="entry name" value="retropepsin_like"/>
    <property type="match status" value="1"/>
</dbReference>
<dbReference type="AlphaFoldDB" id="A0A9D4QKL1"/>
<evidence type="ECO:0000313" key="2">
    <source>
        <dbReference type="Proteomes" id="UP000828390"/>
    </source>
</evidence>
<dbReference type="InterPro" id="IPR021109">
    <property type="entry name" value="Peptidase_aspartic_dom_sf"/>
</dbReference>
<dbReference type="Gene3D" id="2.40.70.10">
    <property type="entry name" value="Acid Proteases"/>
    <property type="match status" value="1"/>
</dbReference>